<dbReference type="SMART" id="SM00637">
    <property type="entry name" value="CBD_II"/>
    <property type="match status" value="1"/>
</dbReference>
<evidence type="ECO:0000256" key="12">
    <source>
        <dbReference type="SAM" id="SignalP"/>
    </source>
</evidence>
<dbReference type="EMBL" id="BNJF01000004">
    <property type="protein sequence ID" value="GHO48393.1"/>
    <property type="molecule type" value="Genomic_DNA"/>
</dbReference>
<dbReference type="SUPFAM" id="SSF49384">
    <property type="entry name" value="Carbohydrate-binding domain"/>
    <property type="match status" value="1"/>
</dbReference>
<dbReference type="GO" id="GO:0045493">
    <property type="term" value="P:xylan catabolic process"/>
    <property type="evidence" value="ECO:0007669"/>
    <property type="project" value="UniProtKB-KW"/>
</dbReference>
<evidence type="ECO:0000256" key="9">
    <source>
        <dbReference type="PROSITE-ProRule" id="PRU10061"/>
    </source>
</evidence>
<comment type="similarity">
    <text evidence="2 10">Belongs to the glycosyl hydrolase 10 (cellulase F) family.</text>
</comment>
<name>A0A8J3I9U1_9CHLR</name>
<evidence type="ECO:0000256" key="8">
    <source>
        <dbReference type="ARBA" id="ARBA00023326"/>
    </source>
</evidence>
<keyword evidence="8 10" id="KW-0624">Polysaccharide degradation</keyword>
<keyword evidence="6 10" id="KW-0119">Carbohydrate metabolism</keyword>
<evidence type="ECO:0000256" key="7">
    <source>
        <dbReference type="ARBA" id="ARBA00023295"/>
    </source>
</evidence>
<dbReference type="PROSITE" id="PS51173">
    <property type="entry name" value="CBM2"/>
    <property type="match status" value="1"/>
</dbReference>
<dbReference type="InterPro" id="IPR001000">
    <property type="entry name" value="GH10_dom"/>
</dbReference>
<comment type="catalytic activity">
    <reaction evidence="1 10">
        <text>Endohydrolysis of (1-&gt;4)-beta-D-xylosidic linkages in xylans.</text>
        <dbReference type="EC" id="3.2.1.8"/>
    </reaction>
</comment>
<feature type="signal peptide" evidence="12">
    <location>
        <begin position="1"/>
        <end position="33"/>
    </location>
</feature>
<dbReference type="PROSITE" id="PS00591">
    <property type="entry name" value="GH10_1"/>
    <property type="match status" value="1"/>
</dbReference>
<evidence type="ECO:0000313" key="16">
    <source>
        <dbReference type="Proteomes" id="UP000612362"/>
    </source>
</evidence>
<feature type="active site" description="Nucleophile" evidence="9">
    <location>
        <position position="266"/>
    </location>
</feature>
<feature type="region of interest" description="Disordered" evidence="11">
    <location>
        <begin position="350"/>
        <end position="370"/>
    </location>
</feature>
<reference evidence="15" key="1">
    <citation type="submission" date="2020-10" db="EMBL/GenBank/DDBJ databases">
        <title>Taxonomic study of unclassified bacteria belonging to the class Ktedonobacteria.</title>
        <authorList>
            <person name="Yabe S."/>
            <person name="Wang C.M."/>
            <person name="Zheng Y."/>
            <person name="Sakai Y."/>
            <person name="Cavaletti L."/>
            <person name="Monciardini P."/>
            <person name="Donadio S."/>
        </authorList>
    </citation>
    <scope>NUCLEOTIDE SEQUENCE</scope>
    <source>
        <strain evidence="15">SOSP1-1</strain>
    </source>
</reference>
<dbReference type="Gene3D" id="2.60.40.290">
    <property type="match status" value="1"/>
</dbReference>
<dbReference type="PROSITE" id="PS51760">
    <property type="entry name" value="GH10_2"/>
    <property type="match status" value="1"/>
</dbReference>
<evidence type="ECO:0000256" key="5">
    <source>
        <dbReference type="ARBA" id="ARBA00022801"/>
    </source>
</evidence>
<evidence type="ECO:0000256" key="3">
    <source>
        <dbReference type="ARBA" id="ARBA00022651"/>
    </source>
</evidence>
<accession>A0A8J3I9U1</accession>
<evidence type="ECO:0000259" key="13">
    <source>
        <dbReference type="PROSITE" id="PS51173"/>
    </source>
</evidence>
<dbReference type="EC" id="3.2.1.8" evidence="10"/>
<keyword evidence="5 10" id="KW-0378">Hydrolase</keyword>
<dbReference type="PANTHER" id="PTHR31490">
    <property type="entry name" value="GLYCOSYL HYDROLASE"/>
    <property type="match status" value="1"/>
</dbReference>
<keyword evidence="16" id="KW-1185">Reference proteome</keyword>
<dbReference type="InterPro" id="IPR044846">
    <property type="entry name" value="GH10"/>
</dbReference>
<dbReference type="GO" id="GO:0030247">
    <property type="term" value="F:polysaccharide binding"/>
    <property type="evidence" value="ECO:0007669"/>
    <property type="project" value="UniProtKB-UniRule"/>
</dbReference>
<keyword evidence="7 10" id="KW-0326">Glycosidase</keyword>
<gene>
    <name evidence="15" type="ORF">KSX_65560</name>
</gene>
<dbReference type="Pfam" id="PF00553">
    <property type="entry name" value="CBM_2"/>
    <property type="match status" value="1"/>
</dbReference>
<comment type="caution">
    <text evidence="15">The sequence shown here is derived from an EMBL/GenBank/DDBJ whole genome shotgun (WGS) entry which is preliminary data.</text>
</comment>
<feature type="compositionally biased region" description="Low complexity" evidence="11">
    <location>
        <begin position="352"/>
        <end position="361"/>
    </location>
</feature>
<keyword evidence="3" id="KW-0858">Xylan degradation</keyword>
<evidence type="ECO:0000256" key="4">
    <source>
        <dbReference type="ARBA" id="ARBA00022729"/>
    </source>
</evidence>
<evidence type="ECO:0000259" key="14">
    <source>
        <dbReference type="PROSITE" id="PS51760"/>
    </source>
</evidence>
<dbReference type="AlphaFoldDB" id="A0A8J3I9U1"/>
<evidence type="ECO:0000313" key="15">
    <source>
        <dbReference type="EMBL" id="GHO48393.1"/>
    </source>
</evidence>
<dbReference type="PRINTS" id="PR00134">
    <property type="entry name" value="GLHYDRLASE10"/>
</dbReference>
<feature type="domain" description="GH10" evidence="14">
    <location>
        <begin position="41"/>
        <end position="344"/>
    </location>
</feature>
<dbReference type="InterPro" id="IPR012291">
    <property type="entry name" value="CBM2_carb-bd_dom_sf"/>
</dbReference>
<evidence type="ECO:0000256" key="6">
    <source>
        <dbReference type="ARBA" id="ARBA00023277"/>
    </source>
</evidence>
<dbReference type="GO" id="GO:0031176">
    <property type="term" value="F:endo-1,4-beta-xylanase activity"/>
    <property type="evidence" value="ECO:0007669"/>
    <property type="project" value="UniProtKB-EC"/>
</dbReference>
<protein>
    <recommendedName>
        <fullName evidence="10">Beta-xylanase</fullName>
        <ecNumber evidence="10">3.2.1.8</ecNumber>
    </recommendedName>
</protein>
<dbReference type="InterPro" id="IPR017853">
    <property type="entry name" value="GH"/>
</dbReference>
<dbReference type="Gene3D" id="3.20.20.80">
    <property type="entry name" value="Glycosidases"/>
    <property type="match status" value="1"/>
</dbReference>
<dbReference type="SUPFAM" id="SSF51445">
    <property type="entry name" value="(Trans)glycosidases"/>
    <property type="match status" value="1"/>
</dbReference>
<evidence type="ECO:0000256" key="10">
    <source>
        <dbReference type="RuleBase" id="RU361174"/>
    </source>
</evidence>
<dbReference type="InterPro" id="IPR008965">
    <property type="entry name" value="CBM2/CBM3_carb-bd_dom_sf"/>
</dbReference>
<dbReference type="Proteomes" id="UP000612362">
    <property type="component" value="Unassembled WGS sequence"/>
</dbReference>
<evidence type="ECO:0000256" key="2">
    <source>
        <dbReference type="ARBA" id="ARBA00007495"/>
    </source>
</evidence>
<organism evidence="15 16">
    <name type="scientific">Ktedonospora formicarum</name>
    <dbReference type="NCBI Taxonomy" id="2778364"/>
    <lineage>
        <taxon>Bacteria</taxon>
        <taxon>Bacillati</taxon>
        <taxon>Chloroflexota</taxon>
        <taxon>Ktedonobacteria</taxon>
        <taxon>Ktedonobacterales</taxon>
        <taxon>Ktedonobacteraceae</taxon>
        <taxon>Ktedonospora</taxon>
    </lineage>
</organism>
<feature type="domain" description="CBM2" evidence="13">
    <location>
        <begin position="370"/>
        <end position="480"/>
    </location>
</feature>
<sequence>MFCRVLHKRVFIIPLGLLLFTAISSLFFTRALAATTLGAAAAAQGRVFAAAVEGNRLGTTPYTTVFDREFAGTTPGNEMKWDTTEPSRGSFNFAPADAIVSHAQSHSMKIRGHTLVWYSQLPGWVSNISSGSDLLQAMNNHVTTEVTHFQGKIWYWDVVNEAFNEDGTRRSNPFQNLIGNAYIEDAFRAARAADPNAKLCINDYNIEGQNAKSNAVYALVQDFKSRGVPIDCVGFQAHLIVGQVPSDFQANLQRFANLGVDVQITELDIRMPTPASSANLQQQATDYSRVVTACLAVSRCNDITVWGVGDADSWIPGFFPGQGAALLFDDNYNPKLAYNAVLQVLNGGVGGTPTPTTTPTRTPTPSPTSTPIPGAACSVHYAITNQWAGGFGTNVTINNTGSSTITSWSLAWTFANGQVITQLWNGSYTQSGSSVIVTNVSYNGTIAVGGNTSFGFNGSWSGTNSIPTTFKLNGVTCNIA</sequence>
<keyword evidence="4 12" id="KW-0732">Signal</keyword>
<feature type="chain" id="PRO_5035152072" description="Beta-xylanase" evidence="12">
    <location>
        <begin position="34"/>
        <end position="480"/>
    </location>
</feature>
<evidence type="ECO:0000256" key="1">
    <source>
        <dbReference type="ARBA" id="ARBA00000681"/>
    </source>
</evidence>
<dbReference type="SMART" id="SM00633">
    <property type="entry name" value="Glyco_10"/>
    <property type="match status" value="1"/>
</dbReference>
<dbReference type="Pfam" id="PF00331">
    <property type="entry name" value="Glyco_hydro_10"/>
    <property type="match status" value="1"/>
</dbReference>
<dbReference type="RefSeq" id="WP_220197610.1">
    <property type="nucleotide sequence ID" value="NZ_BNJF01000004.1"/>
</dbReference>
<dbReference type="InterPro" id="IPR001919">
    <property type="entry name" value="CBD2"/>
</dbReference>
<dbReference type="PANTHER" id="PTHR31490:SF88">
    <property type="entry name" value="BETA-XYLANASE"/>
    <property type="match status" value="1"/>
</dbReference>
<dbReference type="InterPro" id="IPR031158">
    <property type="entry name" value="GH10_AS"/>
</dbReference>
<evidence type="ECO:0000256" key="11">
    <source>
        <dbReference type="SAM" id="MobiDB-lite"/>
    </source>
</evidence>
<proteinExistence type="inferred from homology"/>